<evidence type="ECO:0000313" key="11">
    <source>
        <dbReference type="Proteomes" id="UP001152798"/>
    </source>
</evidence>
<comment type="subcellular location">
    <subcellularLocation>
        <location evidence="1 9">Membrane</location>
        <topology evidence="1 9">Multi-pass membrane protein</topology>
    </subcellularLocation>
</comment>
<gene>
    <name evidence="10" type="ORF">NEZAVI_LOCUS12891</name>
</gene>
<dbReference type="EMBL" id="OV725082">
    <property type="protein sequence ID" value="CAH1404490.1"/>
    <property type="molecule type" value="Genomic_DNA"/>
</dbReference>
<dbReference type="Pfam" id="PF00375">
    <property type="entry name" value="SDF"/>
    <property type="match status" value="1"/>
</dbReference>
<feature type="transmembrane region" description="Helical" evidence="9">
    <location>
        <begin position="100"/>
        <end position="122"/>
    </location>
</feature>
<dbReference type="InterPro" id="IPR050746">
    <property type="entry name" value="DAACS"/>
</dbReference>
<dbReference type="GO" id="GO:0005313">
    <property type="term" value="F:L-glutamate transmembrane transporter activity"/>
    <property type="evidence" value="ECO:0007669"/>
    <property type="project" value="TreeGrafter"/>
</dbReference>
<dbReference type="GO" id="GO:0015175">
    <property type="term" value="F:neutral L-amino acid transmembrane transporter activity"/>
    <property type="evidence" value="ECO:0007669"/>
    <property type="project" value="TreeGrafter"/>
</dbReference>
<dbReference type="InterPro" id="IPR036458">
    <property type="entry name" value="Na:dicarbo_symporter_sf"/>
</dbReference>
<evidence type="ECO:0000256" key="2">
    <source>
        <dbReference type="ARBA" id="ARBA00006148"/>
    </source>
</evidence>
<keyword evidence="11" id="KW-1185">Reference proteome</keyword>
<dbReference type="GO" id="GO:0005886">
    <property type="term" value="C:plasma membrane"/>
    <property type="evidence" value="ECO:0007669"/>
    <property type="project" value="TreeGrafter"/>
</dbReference>
<dbReference type="Gene3D" id="1.10.3860.10">
    <property type="entry name" value="Sodium:dicarboxylate symporter"/>
    <property type="match status" value="1"/>
</dbReference>
<dbReference type="PANTHER" id="PTHR11958">
    <property type="entry name" value="SODIUM/DICARBOXYLATE SYMPORTER-RELATED"/>
    <property type="match status" value="1"/>
</dbReference>
<name>A0A9P0HKU6_NEZVI</name>
<accession>A0A9P0HKU6</accession>
<evidence type="ECO:0000256" key="6">
    <source>
        <dbReference type="ARBA" id="ARBA00022989"/>
    </source>
</evidence>
<keyword evidence="5 9" id="KW-0769">Symport</keyword>
<feature type="transmembrane region" description="Helical" evidence="9">
    <location>
        <begin position="64"/>
        <end position="88"/>
    </location>
</feature>
<dbReference type="SUPFAM" id="SSF118215">
    <property type="entry name" value="Proton glutamate symport protein"/>
    <property type="match status" value="1"/>
</dbReference>
<dbReference type="InterPro" id="IPR001991">
    <property type="entry name" value="Na-dicarboxylate_symporter"/>
</dbReference>
<keyword evidence="4 9" id="KW-0812">Transmembrane</keyword>
<dbReference type="GO" id="GO:0015501">
    <property type="term" value="F:glutamate:sodium symporter activity"/>
    <property type="evidence" value="ECO:0007669"/>
    <property type="project" value="TreeGrafter"/>
</dbReference>
<keyword evidence="3 9" id="KW-0813">Transport</keyword>
<comment type="similarity">
    <text evidence="2 9">Belongs to the dicarboxylate/amino acid:cation symporter (DAACS) (TC 2.A.23) family.</text>
</comment>
<dbReference type="Proteomes" id="UP001152798">
    <property type="component" value="Chromosome 6"/>
</dbReference>
<dbReference type="PROSITE" id="PS00713">
    <property type="entry name" value="NA_DICARBOXYL_SYMP_1"/>
    <property type="match status" value="1"/>
</dbReference>
<feature type="transmembrane region" description="Helical" evidence="9">
    <location>
        <begin position="21"/>
        <end position="44"/>
    </location>
</feature>
<feature type="transmembrane region" description="Helical" evidence="9">
    <location>
        <begin position="273"/>
        <end position="295"/>
    </location>
</feature>
<evidence type="ECO:0000256" key="8">
    <source>
        <dbReference type="ARBA" id="ARBA00023180"/>
    </source>
</evidence>
<evidence type="ECO:0000256" key="9">
    <source>
        <dbReference type="RuleBase" id="RU361216"/>
    </source>
</evidence>
<feature type="transmembrane region" description="Helical" evidence="9">
    <location>
        <begin position="202"/>
        <end position="219"/>
    </location>
</feature>
<dbReference type="InterPro" id="IPR018107">
    <property type="entry name" value="Na-dicarboxylate_symporter_CS"/>
</dbReference>
<evidence type="ECO:0000256" key="1">
    <source>
        <dbReference type="ARBA" id="ARBA00004141"/>
    </source>
</evidence>
<organism evidence="10 11">
    <name type="scientific">Nezara viridula</name>
    <name type="common">Southern green stink bug</name>
    <name type="synonym">Cimex viridulus</name>
    <dbReference type="NCBI Taxonomy" id="85310"/>
    <lineage>
        <taxon>Eukaryota</taxon>
        <taxon>Metazoa</taxon>
        <taxon>Ecdysozoa</taxon>
        <taxon>Arthropoda</taxon>
        <taxon>Hexapoda</taxon>
        <taxon>Insecta</taxon>
        <taxon>Pterygota</taxon>
        <taxon>Neoptera</taxon>
        <taxon>Paraneoptera</taxon>
        <taxon>Hemiptera</taxon>
        <taxon>Heteroptera</taxon>
        <taxon>Panheteroptera</taxon>
        <taxon>Pentatomomorpha</taxon>
        <taxon>Pentatomoidea</taxon>
        <taxon>Pentatomidae</taxon>
        <taxon>Pentatominae</taxon>
        <taxon>Nezara</taxon>
    </lineage>
</organism>
<feature type="transmembrane region" description="Helical" evidence="9">
    <location>
        <begin position="385"/>
        <end position="414"/>
    </location>
</feature>
<evidence type="ECO:0000256" key="5">
    <source>
        <dbReference type="ARBA" id="ARBA00022847"/>
    </source>
</evidence>
<dbReference type="AlphaFoldDB" id="A0A9P0HKU6"/>
<keyword evidence="6 9" id="KW-1133">Transmembrane helix</keyword>
<keyword evidence="7 9" id="KW-0472">Membrane</keyword>
<dbReference type="OrthoDB" id="5877963at2759"/>
<proteinExistence type="inferred from homology"/>
<dbReference type="PRINTS" id="PR00173">
    <property type="entry name" value="EDTRNSPORT"/>
</dbReference>
<evidence type="ECO:0000256" key="4">
    <source>
        <dbReference type="ARBA" id="ARBA00022692"/>
    </source>
</evidence>
<evidence type="ECO:0000313" key="10">
    <source>
        <dbReference type="EMBL" id="CAH1404490.1"/>
    </source>
</evidence>
<evidence type="ECO:0000256" key="3">
    <source>
        <dbReference type="ARBA" id="ARBA00022448"/>
    </source>
</evidence>
<reference evidence="10" key="1">
    <citation type="submission" date="2022-01" db="EMBL/GenBank/DDBJ databases">
        <authorList>
            <person name="King R."/>
        </authorList>
    </citation>
    <scope>NUCLEOTIDE SEQUENCE</scope>
</reference>
<feature type="transmembrane region" description="Helical" evidence="9">
    <location>
        <begin position="240"/>
        <end position="261"/>
    </location>
</feature>
<sequence length="474" mass="51677">MEEPEERRERKKGFWHTFKKGFLPIMTVVCTALGVIVGLTLRANAEGKPWRPRYVMYMQFPGELFLRMLKMLIIPLMVSSITAAVGGLDLSLSRKIGLRAILYYAASTGSAVIEGVILVSLIHPGNPDIYAAPKDLGAARNSTTTDTLLDLVRNMFPPNLIQSCIAQYRTVLTPPVINGTVDSSAALEDWNISGTYDEGSNVLGLVIFAIVQGIAIGRMGKMGKPLLVFYEALGEVTMLITRWVLWLSPMGVFFLVVSKILEAESFAAMVGQLGLYFLTVLLGLTIHGLFVLPMFYFICCKKFPLKFIANMGQAAITAFATGSSSASLSVSMQCLEEKNKVDVRISRFVMPIGATVNMDGTALYEAVAVIFISQIRQMSLSIGQLFAVSIAATLASIGAAAIPQAGLVTMVMVLETVNLKADDVTLIYAVDWLLDRFRTTVNVIGDAYGAGIVEHLSRDELDKLPPLETNKHDE</sequence>
<dbReference type="PANTHER" id="PTHR11958:SF63">
    <property type="entry name" value="AMINO ACID TRANSPORTER"/>
    <property type="match status" value="1"/>
</dbReference>
<dbReference type="PROSITE" id="PS00714">
    <property type="entry name" value="NA_DICARBOXYL_SYMP_2"/>
    <property type="match status" value="1"/>
</dbReference>
<keyword evidence="8" id="KW-0325">Glycoprotein</keyword>
<protein>
    <recommendedName>
        <fullName evidence="9">Amino acid transporter</fullName>
    </recommendedName>
</protein>
<evidence type="ECO:0000256" key="7">
    <source>
        <dbReference type="ARBA" id="ARBA00023136"/>
    </source>
</evidence>